<dbReference type="Gene3D" id="3.30.360.10">
    <property type="entry name" value="Dihydrodipicolinate Reductase, domain 2"/>
    <property type="match status" value="1"/>
</dbReference>
<dbReference type="Pfam" id="PF22725">
    <property type="entry name" value="GFO_IDH_MocA_C3"/>
    <property type="match status" value="1"/>
</dbReference>
<gene>
    <name evidence="3" type="ORF">C5Y83_26685</name>
</gene>
<dbReference type="GO" id="GO:0000166">
    <property type="term" value="F:nucleotide binding"/>
    <property type="evidence" value="ECO:0007669"/>
    <property type="project" value="InterPro"/>
</dbReference>
<dbReference type="InterPro" id="IPR036291">
    <property type="entry name" value="NAD(P)-bd_dom_sf"/>
</dbReference>
<feature type="domain" description="GFO/IDH/MocA-like oxidoreductase" evidence="2">
    <location>
        <begin position="155"/>
        <end position="230"/>
    </location>
</feature>
<name>A0A2S8FBV2_9BACT</name>
<evidence type="ECO:0000313" key="4">
    <source>
        <dbReference type="Proteomes" id="UP000238322"/>
    </source>
</evidence>
<dbReference type="AlphaFoldDB" id="A0A2S8FBV2"/>
<dbReference type="SUPFAM" id="SSF51735">
    <property type="entry name" value="NAD(P)-binding Rossmann-fold domains"/>
    <property type="match status" value="1"/>
</dbReference>
<evidence type="ECO:0000313" key="3">
    <source>
        <dbReference type="EMBL" id="PQO29643.1"/>
    </source>
</evidence>
<dbReference type="InterPro" id="IPR000683">
    <property type="entry name" value="Gfo/Idh/MocA-like_OxRdtase_N"/>
</dbReference>
<dbReference type="EMBL" id="PUHY01000015">
    <property type="protein sequence ID" value="PQO29643.1"/>
    <property type="molecule type" value="Genomic_DNA"/>
</dbReference>
<dbReference type="Proteomes" id="UP000238322">
    <property type="component" value="Unassembled WGS sequence"/>
</dbReference>
<reference evidence="3 4" key="1">
    <citation type="submission" date="2018-02" db="EMBL/GenBank/DDBJ databases">
        <title>Comparative genomes isolates from brazilian mangrove.</title>
        <authorList>
            <person name="Araujo J.E."/>
            <person name="Taketani R.G."/>
            <person name="Silva M.C.P."/>
            <person name="Loureco M.V."/>
            <person name="Andreote F.D."/>
        </authorList>
    </citation>
    <scope>NUCLEOTIDE SEQUENCE [LARGE SCALE GENOMIC DNA]</scope>
    <source>
        <strain evidence="3 4">Hex-1 MGV</strain>
    </source>
</reference>
<sequence length="364" mass="39692">MRQVRLAVIGTGHLGKIHARLAKGISAFKVVGVVDPAKQARDAFCKEYKLKGYDDVSEISSKIDAAVIATPTLYHKEVAAPLLEQGKHVLIEKPITLTTEEADELIDLAEHHRSVLQVGHVERFNPAFREATKKIVSPRFIQAARTSGYSFRSIDVGVTLDLMIHDIDLVLSLVRSPVVDVKATGLTVFGPHEDIVETRLTFANGCVANLTASRASFNPSRHMEVFSDAGFVGVDFTSRMVKSIVADDIVKSGVSEVHELSAEGKTHVRDHLFSTVLPCQETEVAASNAIEAELLEFADCIQRGLTPTVTGKAAREALSVALQVSEAVQRHRWDGGKFDLVGPTMRSEIKKPETKRATKPKKAA</sequence>
<dbReference type="SUPFAM" id="SSF55347">
    <property type="entry name" value="Glyceraldehyde-3-phosphate dehydrogenase-like, C-terminal domain"/>
    <property type="match status" value="1"/>
</dbReference>
<accession>A0A2S8FBV2</accession>
<dbReference type="Pfam" id="PF01408">
    <property type="entry name" value="GFO_IDH_MocA"/>
    <property type="match status" value="1"/>
</dbReference>
<feature type="domain" description="Gfo/Idh/MocA-like oxidoreductase N-terminal" evidence="1">
    <location>
        <begin position="5"/>
        <end position="120"/>
    </location>
</feature>
<evidence type="ECO:0000259" key="1">
    <source>
        <dbReference type="Pfam" id="PF01408"/>
    </source>
</evidence>
<evidence type="ECO:0000259" key="2">
    <source>
        <dbReference type="Pfam" id="PF22725"/>
    </source>
</evidence>
<organism evidence="3 4">
    <name type="scientific">Blastopirellula marina</name>
    <dbReference type="NCBI Taxonomy" id="124"/>
    <lineage>
        <taxon>Bacteria</taxon>
        <taxon>Pseudomonadati</taxon>
        <taxon>Planctomycetota</taxon>
        <taxon>Planctomycetia</taxon>
        <taxon>Pirellulales</taxon>
        <taxon>Pirellulaceae</taxon>
        <taxon>Blastopirellula</taxon>
    </lineage>
</organism>
<comment type="caution">
    <text evidence="3">The sequence shown here is derived from an EMBL/GenBank/DDBJ whole genome shotgun (WGS) entry which is preliminary data.</text>
</comment>
<proteinExistence type="predicted"/>
<dbReference type="InterPro" id="IPR055170">
    <property type="entry name" value="GFO_IDH_MocA-like_dom"/>
</dbReference>
<dbReference type="InterPro" id="IPR051450">
    <property type="entry name" value="Gfo/Idh/MocA_Oxidoreductases"/>
</dbReference>
<dbReference type="OrthoDB" id="9815825at2"/>
<dbReference type="Gene3D" id="3.40.50.720">
    <property type="entry name" value="NAD(P)-binding Rossmann-like Domain"/>
    <property type="match status" value="1"/>
</dbReference>
<dbReference type="PANTHER" id="PTHR43377:SF1">
    <property type="entry name" value="BILIVERDIN REDUCTASE A"/>
    <property type="match status" value="1"/>
</dbReference>
<dbReference type="RefSeq" id="WP_105332837.1">
    <property type="nucleotide sequence ID" value="NZ_PUHY01000015.1"/>
</dbReference>
<protein>
    <submittedName>
        <fullName evidence="3">Gfo/Idh/MocA family oxidoreductase</fullName>
    </submittedName>
</protein>
<dbReference type="PANTHER" id="PTHR43377">
    <property type="entry name" value="BILIVERDIN REDUCTASE A"/>
    <property type="match status" value="1"/>
</dbReference>